<feature type="domain" description="HTH IS408-type" evidence="3">
    <location>
        <begin position="12"/>
        <end position="93"/>
    </location>
</feature>
<gene>
    <name evidence="5" type="ORF">H0S73_23645</name>
</gene>
<dbReference type="InterPro" id="IPR001584">
    <property type="entry name" value="Integrase_cat-core"/>
</dbReference>
<dbReference type="NCBIfam" id="NF033546">
    <property type="entry name" value="transpos_IS21"/>
    <property type="match status" value="1"/>
</dbReference>
<dbReference type="Pfam" id="PF22483">
    <property type="entry name" value="Mu-transpos_C_2"/>
    <property type="match status" value="1"/>
</dbReference>
<dbReference type="AlphaFoldDB" id="A0A838BUQ8"/>
<dbReference type="RefSeq" id="WP_181054662.1">
    <property type="nucleotide sequence ID" value="NZ_JACDXJ010000002.1"/>
</dbReference>
<dbReference type="EMBL" id="JACDXJ010000002">
    <property type="protein sequence ID" value="MBA1159088.1"/>
    <property type="molecule type" value="Genomic_DNA"/>
</dbReference>
<dbReference type="Proteomes" id="UP000572984">
    <property type="component" value="Unassembled WGS sequence"/>
</dbReference>
<dbReference type="InterPro" id="IPR017895">
    <property type="entry name" value="HTH_IS408/IS1162_type"/>
</dbReference>
<organism evidence="5 6">
    <name type="scientific">Microvirga mediterraneensis</name>
    <dbReference type="NCBI Taxonomy" id="2754695"/>
    <lineage>
        <taxon>Bacteria</taxon>
        <taxon>Pseudomonadati</taxon>
        <taxon>Pseudomonadota</taxon>
        <taxon>Alphaproteobacteria</taxon>
        <taxon>Hyphomicrobiales</taxon>
        <taxon>Methylobacteriaceae</taxon>
        <taxon>Microvirga</taxon>
    </lineage>
</organism>
<evidence type="ECO:0000313" key="6">
    <source>
        <dbReference type="Proteomes" id="UP000572984"/>
    </source>
</evidence>
<name>A0A838BUQ8_9HYPH</name>
<comment type="similarity">
    <text evidence="1">Belongs to the transposase IS21/IS408/IS1162 family.</text>
</comment>
<reference evidence="5 6" key="1">
    <citation type="submission" date="2020-07" db="EMBL/GenBank/DDBJ databases">
        <title>Draft genome and description of Microvirga mediterraneensis Marseille-Q2068 sp. nov.</title>
        <authorList>
            <person name="Boxberger M."/>
        </authorList>
    </citation>
    <scope>NUCLEOTIDE SEQUENCE [LARGE SCALE GENOMIC DNA]</scope>
    <source>
        <strain evidence="5 6">Marseille-Q2068</strain>
    </source>
</reference>
<comment type="caution">
    <text evidence="5">The sequence shown here is derived from an EMBL/GenBank/DDBJ whole genome shotgun (WGS) entry which is preliminary data.</text>
</comment>
<dbReference type="Gene3D" id="3.30.420.10">
    <property type="entry name" value="Ribonuclease H-like superfamily/Ribonuclease H"/>
    <property type="match status" value="1"/>
</dbReference>
<dbReference type="InterPro" id="IPR036397">
    <property type="entry name" value="RNaseH_sf"/>
</dbReference>
<accession>A0A838BUQ8</accession>
<evidence type="ECO:0000256" key="1">
    <source>
        <dbReference type="ARBA" id="ARBA00009277"/>
    </source>
</evidence>
<protein>
    <submittedName>
        <fullName evidence="5">IS21 family transposase</fullName>
    </submittedName>
</protein>
<dbReference type="PANTHER" id="PTHR35004">
    <property type="entry name" value="TRANSPOSASE RV3428C-RELATED"/>
    <property type="match status" value="1"/>
</dbReference>
<evidence type="ECO:0000259" key="4">
    <source>
        <dbReference type="PROSITE" id="PS50994"/>
    </source>
</evidence>
<dbReference type="InterPro" id="IPR012337">
    <property type="entry name" value="RNaseH-like_sf"/>
</dbReference>
<evidence type="ECO:0000313" key="5">
    <source>
        <dbReference type="EMBL" id="MBA1159088.1"/>
    </source>
</evidence>
<feature type="domain" description="Integrase catalytic" evidence="4">
    <location>
        <begin position="129"/>
        <end position="316"/>
    </location>
</feature>
<evidence type="ECO:0000256" key="2">
    <source>
        <dbReference type="SAM" id="MobiDB-lite"/>
    </source>
</evidence>
<sequence length="511" mass="57262">MPAKRRLTMRAIRHILRLHASGASDRSIGRSVGAARSTVQDTLKRAKAAGLTWPLPADLTDTLLEERLFARSGVKTGLRRRPEPDWAALAREMKRPGVTMTILHEEYRAACPEGYGYSRFCDLMREFERRLSPTMRQNHVAGDKVFVDYSGKKLPIVDPATGEVRHAEIFVAVLGASNLTYAEATWTQTLPDWIEAHVRMFRFFGGVPRLVVPDNLKSGVHKAAFYDPELNRSYGKLAAHYDVGILPTRSRKPRDKSKVEVGVRFAQFYILGRLRNRTFFSLAEANAAIAGVVERMNAAPLRRLGISRRELFETVERPTLAALPAEDYVFARWQFARVGLDYHSEVEGFCYSVPFGLVGGQVDVRLAQRTPEAFHKGERVAAPGRRYGGQAHGTKPEHMPASHRHYASWSPERFRSWAASFGPNTEMLIGAILASRRHPEQGYRTCIGVLRHMRGLSKERVEAASAKALAIRAFSYKGVVSLLDARASPEPASPERPAITHRNIRGPGYFH</sequence>
<dbReference type="GO" id="GO:0003676">
    <property type="term" value="F:nucleic acid binding"/>
    <property type="evidence" value="ECO:0007669"/>
    <property type="project" value="InterPro"/>
</dbReference>
<feature type="region of interest" description="Disordered" evidence="2">
    <location>
        <begin position="488"/>
        <end position="511"/>
    </location>
</feature>
<dbReference type="PANTHER" id="PTHR35004:SF8">
    <property type="entry name" value="TRANSPOSASE RV3428C-RELATED"/>
    <property type="match status" value="1"/>
</dbReference>
<proteinExistence type="inferred from homology"/>
<keyword evidence="6" id="KW-1185">Reference proteome</keyword>
<dbReference type="PROSITE" id="PS50532">
    <property type="entry name" value="HTH_IS408"/>
    <property type="match status" value="1"/>
</dbReference>
<evidence type="ECO:0000259" key="3">
    <source>
        <dbReference type="PROSITE" id="PS50532"/>
    </source>
</evidence>
<dbReference type="GO" id="GO:0015074">
    <property type="term" value="P:DNA integration"/>
    <property type="evidence" value="ECO:0007669"/>
    <property type="project" value="InterPro"/>
</dbReference>
<dbReference type="SUPFAM" id="SSF53098">
    <property type="entry name" value="Ribonuclease H-like"/>
    <property type="match status" value="1"/>
</dbReference>
<dbReference type="PROSITE" id="PS50994">
    <property type="entry name" value="INTEGRASE"/>
    <property type="match status" value="1"/>
</dbReference>
<dbReference type="InterPro" id="IPR054353">
    <property type="entry name" value="IstA-like_C"/>
</dbReference>